<dbReference type="EMBL" id="PNIE01000093">
    <property type="protein sequence ID" value="PMP61112.1"/>
    <property type="molecule type" value="Genomic_DNA"/>
</dbReference>
<evidence type="ECO:0000256" key="9">
    <source>
        <dbReference type="ARBA" id="ARBA00040743"/>
    </source>
</evidence>
<accession>A0A2N7PI64</accession>
<dbReference type="GO" id="GO:0003755">
    <property type="term" value="F:peptidyl-prolyl cis-trans isomerase activity"/>
    <property type="evidence" value="ECO:0007669"/>
    <property type="project" value="InterPro"/>
</dbReference>
<dbReference type="Gene3D" id="3.10.50.40">
    <property type="match status" value="1"/>
</dbReference>
<dbReference type="Proteomes" id="UP000235731">
    <property type="component" value="Unassembled WGS sequence"/>
</dbReference>
<keyword evidence="6 11" id="KW-0472">Membrane</keyword>
<reference evidence="13 14" key="1">
    <citation type="submission" date="2018-01" db="EMBL/GenBank/DDBJ databases">
        <title>Metagenomic assembled genomes from two thermal pools in the Uzon Caldera, Kamchatka, Russia.</title>
        <authorList>
            <person name="Wilkins L."/>
            <person name="Ettinger C."/>
        </authorList>
    </citation>
    <scope>NUCLEOTIDE SEQUENCE [LARGE SCALE GENOMIC DNA]</scope>
    <source>
        <strain evidence="13">ZAV-15</strain>
    </source>
</reference>
<dbReference type="Gene3D" id="1.10.4030.10">
    <property type="entry name" value="Porin chaperone SurA, peptide-binding domain"/>
    <property type="match status" value="2"/>
</dbReference>
<gene>
    <name evidence="13" type="ORF">C0197_06215</name>
</gene>
<dbReference type="SUPFAM" id="SSF109998">
    <property type="entry name" value="Triger factor/SurA peptide-binding domain-like"/>
    <property type="match status" value="1"/>
</dbReference>
<evidence type="ECO:0000259" key="12">
    <source>
        <dbReference type="Pfam" id="PF13145"/>
    </source>
</evidence>
<comment type="subcellular location">
    <subcellularLocation>
        <location evidence="1">Cell inner membrane</location>
        <topology evidence="1">Single-pass type II membrane protein</topology>
        <orientation evidence="1">Periplasmic side</orientation>
    </subcellularLocation>
</comment>
<evidence type="ECO:0000256" key="10">
    <source>
        <dbReference type="ARBA" id="ARBA00042775"/>
    </source>
</evidence>
<feature type="domain" description="PpiC" evidence="12">
    <location>
        <begin position="379"/>
        <end position="462"/>
    </location>
</feature>
<name>A0A2N7PI64_9BACT</name>
<keyword evidence="4 11" id="KW-0812">Transmembrane</keyword>
<protein>
    <recommendedName>
        <fullName evidence="9">Periplasmic chaperone PpiD</fullName>
    </recommendedName>
    <alternativeName>
        <fullName evidence="10">Periplasmic folding chaperone</fullName>
    </alternativeName>
</protein>
<dbReference type="AlphaFoldDB" id="A0A2N7PI64"/>
<sequence length="597" mass="70172">MFDFLRKGATSLFAKIFLAVIIIVFVFWGIGYFGVTDRDIVAVVNGEKINLREFQEFYHYKYLQLKQTLGDLKEEDLKKMKFKELVLQNLIQIKLINQLAKDLGLKITQEEVEVTLSQIPFFQKNGAFDPRRYQAFLRELGLSPKTFETLLKADLLQQKFKMLILAPILVSNDEVEEFGRFLNQKIRYLEAQLPISTCEKAIKWNEKELESFFHAHRDRYIEEEKIKLVYYEIPIKGEVKITEEELKNYYLQNINRFREPFKVKLRRIFVPIEGDVGFKKAQEIKNQIKTLEDFSRFGAKEGEWFEEVSLSQELLSLLKMAKKGDILGPIKVSQGFLILGVEEINPERVLKLEEVRTRLLDELKKKKLREEILRKANEIYTKVVAENGLINWAKKNGITLKETAYLTQEELSKILINKEEVRNIFKVGKGNYFAPIEGKDSFYLIEVVDKKPKRNLNFEEAKAQVLREYLEEKGREFCEAKVKNFLSKVKSEKDFVTLGKEEGFTFSENKVERKKAPEVLKNLGRVGLVVSPVWERDEVKIYYITGIEEFKGALNPEEYFNLQKEILFWKGDLVLRDFLSNYQKKAKIKIYPLFQQI</sequence>
<evidence type="ECO:0000256" key="6">
    <source>
        <dbReference type="ARBA" id="ARBA00023136"/>
    </source>
</evidence>
<keyword evidence="5 11" id="KW-1133">Transmembrane helix</keyword>
<dbReference type="SUPFAM" id="SSF54534">
    <property type="entry name" value="FKBP-like"/>
    <property type="match status" value="1"/>
</dbReference>
<comment type="caution">
    <text evidence="13">The sequence shown here is derived from an EMBL/GenBank/DDBJ whole genome shotgun (WGS) entry which is preliminary data.</text>
</comment>
<evidence type="ECO:0000256" key="7">
    <source>
        <dbReference type="ARBA" id="ARBA00023186"/>
    </source>
</evidence>
<dbReference type="InterPro" id="IPR052029">
    <property type="entry name" value="PpiD_chaperone"/>
</dbReference>
<keyword evidence="7" id="KW-0143">Chaperone</keyword>
<dbReference type="InterPro" id="IPR046357">
    <property type="entry name" value="PPIase_dom_sf"/>
</dbReference>
<dbReference type="GO" id="GO:0005886">
    <property type="term" value="C:plasma membrane"/>
    <property type="evidence" value="ECO:0007669"/>
    <property type="project" value="UniProtKB-SubCell"/>
</dbReference>
<dbReference type="Pfam" id="PF13145">
    <property type="entry name" value="Rotamase_2"/>
    <property type="match status" value="2"/>
</dbReference>
<evidence type="ECO:0000256" key="1">
    <source>
        <dbReference type="ARBA" id="ARBA00004382"/>
    </source>
</evidence>
<evidence type="ECO:0000256" key="4">
    <source>
        <dbReference type="ARBA" id="ARBA00022692"/>
    </source>
</evidence>
<evidence type="ECO:0000313" key="13">
    <source>
        <dbReference type="EMBL" id="PMP61112.1"/>
    </source>
</evidence>
<comment type="similarity">
    <text evidence="8">Belongs to the PpiD chaperone family.</text>
</comment>
<feature type="domain" description="PpiC" evidence="12">
    <location>
        <begin position="241"/>
        <end position="356"/>
    </location>
</feature>
<evidence type="ECO:0000256" key="8">
    <source>
        <dbReference type="ARBA" id="ARBA00038408"/>
    </source>
</evidence>
<evidence type="ECO:0000256" key="5">
    <source>
        <dbReference type="ARBA" id="ARBA00022989"/>
    </source>
</evidence>
<dbReference type="InterPro" id="IPR027304">
    <property type="entry name" value="Trigger_fact/SurA_dom_sf"/>
</dbReference>
<evidence type="ECO:0000313" key="14">
    <source>
        <dbReference type="Proteomes" id="UP000235731"/>
    </source>
</evidence>
<evidence type="ECO:0000256" key="2">
    <source>
        <dbReference type="ARBA" id="ARBA00022475"/>
    </source>
</evidence>
<dbReference type="InterPro" id="IPR000297">
    <property type="entry name" value="PPIase_PpiC"/>
</dbReference>
<keyword evidence="2" id="KW-1003">Cell membrane</keyword>
<proteinExistence type="inferred from homology"/>
<organism evidence="13 14">
    <name type="scientific">Caldimicrobium thiodismutans</name>
    <dbReference type="NCBI Taxonomy" id="1653476"/>
    <lineage>
        <taxon>Bacteria</taxon>
        <taxon>Pseudomonadati</taxon>
        <taxon>Thermodesulfobacteriota</taxon>
        <taxon>Thermodesulfobacteria</taxon>
        <taxon>Thermodesulfobacteriales</taxon>
        <taxon>Thermodesulfobacteriaceae</taxon>
        <taxon>Caldimicrobium</taxon>
    </lineage>
</organism>
<evidence type="ECO:0000256" key="11">
    <source>
        <dbReference type="SAM" id="Phobius"/>
    </source>
</evidence>
<dbReference type="PANTHER" id="PTHR47529">
    <property type="entry name" value="PEPTIDYL-PROLYL CIS-TRANS ISOMERASE D"/>
    <property type="match status" value="1"/>
</dbReference>
<keyword evidence="3" id="KW-0997">Cell inner membrane</keyword>
<dbReference type="Pfam" id="PF13624">
    <property type="entry name" value="SurA_N_3"/>
    <property type="match status" value="1"/>
</dbReference>
<dbReference type="PANTHER" id="PTHR47529:SF1">
    <property type="entry name" value="PERIPLASMIC CHAPERONE PPID"/>
    <property type="match status" value="1"/>
</dbReference>
<feature type="transmembrane region" description="Helical" evidence="11">
    <location>
        <begin position="12"/>
        <end position="35"/>
    </location>
</feature>
<evidence type="ECO:0000256" key="3">
    <source>
        <dbReference type="ARBA" id="ARBA00022519"/>
    </source>
</evidence>